<organism evidence="2 3">
    <name type="scientific">Ceutorhynchus assimilis</name>
    <name type="common">cabbage seed weevil</name>
    <dbReference type="NCBI Taxonomy" id="467358"/>
    <lineage>
        <taxon>Eukaryota</taxon>
        <taxon>Metazoa</taxon>
        <taxon>Ecdysozoa</taxon>
        <taxon>Arthropoda</taxon>
        <taxon>Hexapoda</taxon>
        <taxon>Insecta</taxon>
        <taxon>Pterygota</taxon>
        <taxon>Neoptera</taxon>
        <taxon>Endopterygota</taxon>
        <taxon>Coleoptera</taxon>
        <taxon>Polyphaga</taxon>
        <taxon>Cucujiformia</taxon>
        <taxon>Curculionidae</taxon>
        <taxon>Ceutorhynchinae</taxon>
        <taxon>Ceutorhynchus</taxon>
    </lineage>
</organism>
<dbReference type="InterPro" id="IPR025714">
    <property type="entry name" value="Methyltranfer_dom"/>
</dbReference>
<dbReference type="EMBL" id="OU892278">
    <property type="protein sequence ID" value="CAG9764973.1"/>
    <property type="molecule type" value="Genomic_DNA"/>
</dbReference>
<dbReference type="OrthoDB" id="10258156at2759"/>
<evidence type="ECO:0000313" key="2">
    <source>
        <dbReference type="EMBL" id="CAG9764973.1"/>
    </source>
</evidence>
<dbReference type="InterPro" id="IPR029063">
    <property type="entry name" value="SAM-dependent_MTases_sf"/>
</dbReference>
<dbReference type="PANTHER" id="PTHR12496:SF0">
    <property type="entry name" value="METHYLTRANSFERASE DOMAIN-CONTAINING PROTEIN"/>
    <property type="match status" value="1"/>
</dbReference>
<proteinExistence type="predicted"/>
<accession>A0A9N9MLX2</accession>
<dbReference type="SUPFAM" id="SSF53335">
    <property type="entry name" value="S-adenosyl-L-methionine-dependent methyltransferases"/>
    <property type="match status" value="1"/>
</dbReference>
<evidence type="ECO:0000259" key="1">
    <source>
        <dbReference type="Pfam" id="PF13679"/>
    </source>
</evidence>
<protein>
    <recommendedName>
        <fullName evidence="1">Methyltransferase domain-containing protein</fullName>
    </recommendedName>
</protein>
<dbReference type="AlphaFoldDB" id="A0A9N9MLX2"/>
<dbReference type="InterPro" id="IPR052220">
    <property type="entry name" value="METTL25"/>
</dbReference>
<sequence>MSNLDVCYLERALVFLKKYQWIFNFRNTDVLTKDVLANLPKDWAEYFNGINVDNLHGLVKGNLEDSAPLDFKYLIDEINELNCKQTCETVESVESVSYKCTGLTQKKVHEITLLAPVINEICQETKCDLIVDIGSGFGHLPHMLFEKYHYPVLALEVSNKLIQTALENQTKLKPASKGHVIFKEVFVNKSSAGCIEELVEENFGPDKKICLTGLHACADLSVEVLKLFSRISKASALVIMPCCYHRMNTDFKNFPASSLGKKLFDKYQAYGFTGEAFLRLACQQTSGTFIRMSKEEHEKHAQQCMHRAVLQLVAEMENCTLRRLKRKSGKSNALDIDVGFQDYLNNLETTHQLVGRDPNKRIKVTDETFRRKMYEKWTEHKNECWQVEVLMGLQAAIQGICENVVLLDRVEFLKEKGIRCYNRKITNDCISPRCWALIAMKSFPS</sequence>
<dbReference type="Proteomes" id="UP001152799">
    <property type="component" value="Chromosome 2"/>
</dbReference>
<dbReference type="Pfam" id="PF13679">
    <property type="entry name" value="Methyltransf_32"/>
    <property type="match status" value="1"/>
</dbReference>
<name>A0A9N9MLX2_9CUCU</name>
<feature type="domain" description="Methyltransferase" evidence="1">
    <location>
        <begin position="106"/>
        <end position="249"/>
    </location>
</feature>
<dbReference type="CDD" id="cd02440">
    <property type="entry name" value="AdoMet_MTases"/>
    <property type="match status" value="1"/>
</dbReference>
<dbReference type="PANTHER" id="PTHR12496">
    <property type="entry name" value="CGI-41 METHYLTRANSFERASE"/>
    <property type="match status" value="1"/>
</dbReference>
<evidence type="ECO:0000313" key="3">
    <source>
        <dbReference type="Proteomes" id="UP001152799"/>
    </source>
</evidence>
<gene>
    <name evidence="2" type="ORF">CEUTPL_LOCUS5593</name>
</gene>
<reference evidence="2" key="1">
    <citation type="submission" date="2022-01" db="EMBL/GenBank/DDBJ databases">
        <authorList>
            <person name="King R."/>
        </authorList>
    </citation>
    <scope>NUCLEOTIDE SEQUENCE</scope>
</reference>
<keyword evidence="3" id="KW-1185">Reference proteome</keyword>